<gene>
    <name evidence="1" type="ORF">CES86_1177</name>
</gene>
<evidence type="ECO:0000313" key="1">
    <source>
        <dbReference type="EMBL" id="OYR31230.1"/>
    </source>
</evidence>
<comment type="caution">
    <text evidence="1">The sequence shown here is derived from an EMBL/GenBank/DDBJ whole genome shotgun (WGS) entry which is preliminary data.</text>
</comment>
<protein>
    <submittedName>
        <fullName evidence="1">Uncharacterized protein</fullName>
    </submittedName>
</protein>
<dbReference type="EMBL" id="NNRN01000039">
    <property type="protein sequence ID" value="OYR31230.1"/>
    <property type="molecule type" value="Genomic_DNA"/>
</dbReference>
<dbReference type="AlphaFoldDB" id="A0A256GWF4"/>
<dbReference type="Proteomes" id="UP000216363">
    <property type="component" value="Unassembled WGS sequence"/>
</dbReference>
<accession>A0A256GWF4</accession>
<proteinExistence type="predicted"/>
<evidence type="ECO:0000313" key="2">
    <source>
        <dbReference type="Proteomes" id="UP000216363"/>
    </source>
</evidence>
<name>A0A256GWF4_9HYPH</name>
<organism evidence="1 2">
    <name type="scientific">Brucella lupini</name>
    <dbReference type="NCBI Taxonomy" id="255457"/>
    <lineage>
        <taxon>Bacteria</taxon>
        <taxon>Pseudomonadati</taxon>
        <taxon>Pseudomonadota</taxon>
        <taxon>Alphaproteobacteria</taxon>
        <taxon>Hyphomicrobiales</taxon>
        <taxon>Brucellaceae</taxon>
        <taxon>Brucella/Ochrobactrum group</taxon>
        <taxon>Brucella</taxon>
    </lineage>
</organism>
<sequence length="56" mass="6282">MQQAIPATERFDTASTEYKVYKGYVCVRQAIAGSARFCLGNRNRGPVLLPSWCPIF</sequence>
<reference evidence="1 2" key="1">
    <citation type="submission" date="2017-07" db="EMBL/GenBank/DDBJ databases">
        <title>Draft genome of Ochrobactrum lupini type strain LUP21.</title>
        <authorList>
            <person name="Krzyzanowska D.M."/>
            <person name="Jafra S."/>
        </authorList>
    </citation>
    <scope>NUCLEOTIDE SEQUENCE [LARGE SCALE GENOMIC DNA]</scope>
    <source>
        <strain evidence="1 2">LUP21</strain>
    </source>
</reference>